<accession>A0AAV0WL22</accession>
<comment type="subcellular location">
    <subcellularLocation>
        <location evidence="1">Membrane</location>
        <topology evidence="1">Multi-pass membrane protein</topology>
    </subcellularLocation>
</comment>
<dbReference type="InterPro" id="IPR052808">
    <property type="entry name" value="GPCR_Mth-like"/>
</dbReference>
<sequence>MVVSKSFKYQRIGSRVYYDQYHDDKVEPYYEEFKCSHRDMLDYGFLLIRGGSLYLTYENYIVPPTEYCLGYSQGIVTDTVVAYICDANTVFMDKRAAGATSIHSFYWASYVASTVCLAFTLLMYNTLPSLRNNSNYYVKCYMSHEFASYICVIAQMIMKNKQGHTCVLFGYITFFVFLSTLCWLNVICFDIYWMIRYNISINRNTSTSVRTTIYHFYCCVLPSILVCTGFFLEYSQDKSLQRFAPNFELYGCFYYNMSDIGGVVFILLPVFVLLTVNLILFIVTFNHSSRIKAELNKFNRTDSTTDNFHLQREKFQMSIKLFLIMGVPYFLTVLTIILRIEGAIRYITYAVSSLQGVFICIIFVAKPQVIMDLRKIFRGSMDHSEPTQMNNISGSS</sequence>
<feature type="transmembrane region" description="Helical" evidence="5">
    <location>
        <begin position="105"/>
        <end position="124"/>
    </location>
</feature>
<evidence type="ECO:0000256" key="4">
    <source>
        <dbReference type="ARBA" id="ARBA00023136"/>
    </source>
</evidence>
<dbReference type="Gene3D" id="1.20.1070.10">
    <property type="entry name" value="Rhodopsin 7-helix transmembrane proteins"/>
    <property type="match status" value="1"/>
</dbReference>
<protein>
    <recommendedName>
        <fullName evidence="6">G-protein coupled receptors family 2 profile 2 domain-containing protein</fullName>
    </recommendedName>
</protein>
<feature type="transmembrane region" description="Helical" evidence="5">
    <location>
        <begin position="263"/>
        <end position="285"/>
    </location>
</feature>
<dbReference type="PANTHER" id="PTHR46953:SF1">
    <property type="entry name" value="G-PROTEIN COUPLED RECEPTOR MTH-LIKE 1-RELATED"/>
    <property type="match status" value="1"/>
</dbReference>
<keyword evidence="4 5" id="KW-0472">Membrane</keyword>
<dbReference type="Proteomes" id="UP001160148">
    <property type="component" value="Unassembled WGS sequence"/>
</dbReference>
<gene>
    <name evidence="7" type="ORF">MEUPH1_LOCUS11971</name>
</gene>
<evidence type="ECO:0000256" key="1">
    <source>
        <dbReference type="ARBA" id="ARBA00004141"/>
    </source>
</evidence>
<feature type="domain" description="G-protein coupled receptors family 2 profile 2" evidence="6">
    <location>
        <begin position="102"/>
        <end position="367"/>
    </location>
</feature>
<keyword evidence="8" id="KW-1185">Reference proteome</keyword>
<dbReference type="EMBL" id="CARXXK010000002">
    <property type="protein sequence ID" value="CAI6356216.1"/>
    <property type="molecule type" value="Genomic_DNA"/>
</dbReference>
<feature type="transmembrane region" description="Helical" evidence="5">
    <location>
        <begin position="214"/>
        <end position="232"/>
    </location>
</feature>
<evidence type="ECO:0000259" key="6">
    <source>
        <dbReference type="PROSITE" id="PS50261"/>
    </source>
</evidence>
<proteinExistence type="predicted"/>
<dbReference type="GO" id="GO:0016020">
    <property type="term" value="C:membrane"/>
    <property type="evidence" value="ECO:0007669"/>
    <property type="project" value="UniProtKB-SubCell"/>
</dbReference>
<dbReference type="PROSITE" id="PS50261">
    <property type="entry name" value="G_PROTEIN_RECEP_F2_4"/>
    <property type="match status" value="1"/>
</dbReference>
<dbReference type="CDD" id="cd15039">
    <property type="entry name" value="7tmB3_Methuselah-like"/>
    <property type="match status" value="1"/>
</dbReference>
<keyword evidence="2 5" id="KW-0812">Transmembrane</keyword>
<organism evidence="7 8">
    <name type="scientific">Macrosiphum euphorbiae</name>
    <name type="common">potato aphid</name>
    <dbReference type="NCBI Taxonomy" id="13131"/>
    <lineage>
        <taxon>Eukaryota</taxon>
        <taxon>Metazoa</taxon>
        <taxon>Ecdysozoa</taxon>
        <taxon>Arthropoda</taxon>
        <taxon>Hexapoda</taxon>
        <taxon>Insecta</taxon>
        <taxon>Pterygota</taxon>
        <taxon>Neoptera</taxon>
        <taxon>Paraneoptera</taxon>
        <taxon>Hemiptera</taxon>
        <taxon>Sternorrhyncha</taxon>
        <taxon>Aphidomorpha</taxon>
        <taxon>Aphidoidea</taxon>
        <taxon>Aphididae</taxon>
        <taxon>Macrosiphini</taxon>
        <taxon>Macrosiphum</taxon>
    </lineage>
</organism>
<evidence type="ECO:0000313" key="8">
    <source>
        <dbReference type="Proteomes" id="UP001160148"/>
    </source>
</evidence>
<evidence type="ECO:0000313" key="7">
    <source>
        <dbReference type="EMBL" id="CAI6356216.1"/>
    </source>
</evidence>
<dbReference type="GO" id="GO:0004888">
    <property type="term" value="F:transmembrane signaling receptor activity"/>
    <property type="evidence" value="ECO:0007669"/>
    <property type="project" value="InterPro"/>
</dbReference>
<dbReference type="PANTHER" id="PTHR46953">
    <property type="entry name" value="G-PROTEIN COUPLED RECEPTOR MTH-LIKE 1-RELATED"/>
    <property type="match status" value="1"/>
</dbReference>
<feature type="transmembrane region" description="Helical" evidence="5">
    <location>
        <begin position="169"/>
        <end position="193"/>
    </location>
</feature>
<reference evidence="7 8" key="1">
    <citation type="submission" date="2023-01" db="EMBL/GenBank/DDBJ databases">
        <authorList>
            <person name="Whitehead M."/>
        </authorList>
    </citation>
    <scope>NUCLEOTIDE SEQUENCE [LARGE SCALE GENOMIC DNA]</scope>
</reference>
<dbReference type="AlphaFoldDB" id="A0AAV0WL22"/>
<evidence type="ECO:0000256" key="2">
    <source>
        <dbReference type="ARBA" id="ARBA00022692"/>
    </source>
</evidence>
<feature type="transmembrane region" description="Helical" evidence="5">
    <location>
        <begin position="346"/>
        <end position="365"/>
    </location>
</feature>
<dbReference type="GO" id="GO:0007166">
    <property type="term" value="P:cell surface receptor signaling pathway"/>
    <property type="evidence" value="ECO:0007669"/>
    <property type="project" value="InterPro"/>
</dbReference>
<evidence type="ECO:0000256" key="3">
    <source>
        <dbReference type="ARBA" id="ARBA00022989"/>
    </source>
</evidence>
<name>A0AAV0WL22_9HEMI</name>
<comment type="caution">
    <text evidence="7">The sequence shown here is derived from an EMBL/GenBank/DDBJ whole genome shotgun (WGS) entry which is preliminary data.</text>
</comment>
<dbReference type="InterPro" id="IPR017981">
    <property type="entry name" value="GPCR_2-like_7TM"/>
</dbReference>
<evidence type="ECO:0000256" key="5">
    <source>
        <dbReference type="SAM" id="Phobius"/>
    </source>
</evidence>
<feature type="transmembrane region" description="Helical" evidence="5">
    <location>
        <begin position="321"/>
        <end position="340"/>
    </location>
</feature>
<keyword evidence="3 5" id="KW-1133">Transmembrane helix</keyword>